<evidence type="ECO:0000313" key="1">
    <source>
        <dbReference type="EMBL" id="KAG0424835.1"/>
    </source>
</evidence>
<proteinExistence type="predicted"/>
<dbReference type="EMBL" id="JABSTQ010009929">
    <property type="protein sequence ID" value="KAG0424835.1"/>
    <property type="molecule type" value="Genomic_DNA"/>
</dbReference>
<feature type="non-terminal residue" evidence="1">
    <location>
        <position position="163"/>
    </location>
</feature>
<sequence>MSFPQGVIFLTALLGSPTTSQSIQHQDTGSVLRSLVDILDDVLLAFDPGNKFLNVFVPPDCLEDNSAAFKDFLKSRKETVTLWTDGKKHWDACNGKPCDKFRQGENGRAFLSRTPGSQHALLAFHRACAARERSKLTRRRSFIEGTNLELEAEQAKDLHADLI</sequence>
<reference evidence="1 2" key="1">
    <citation type="journal article" date="2020" name="Cell">
        <title>Large-Scale Comparative Analyses of Tick Genomes Elucidate Their Genetic Diversity and Vector Capacities.</title>
        <authorList>
            <consortium name="Tick Genome and Microbiome Consortium (TIGMIC)"/>
            <person name="Jia N."/>
            <person name="Wang J."/>
            <person name="Shi W."/>
            <person name="Du L."/>
            <person name="Sun Y."/>
            <person name="Zhan W."/>
            <person name="Jiang J.F."/>
            <person name="Wang Q."/>
            <person name="Zhang B."/>
            <person name="Ji P."/>
            <person name="Bell-Sakyi L."/>
            <person name="Cui X.M."/>
            <person name="Yuan T.T."/>
            <person name="Jiang B.G."/>
            <person name="Yang W.F."/>
            <person name="Lam T.T."/>
            <person name="Chang Q.C."/>
            <person name="Ding S.J."/>
            <person name="Wang X.J."/>
            <person name="Zhu J.G."/>
            <person name="Ruan X.D."/>
            <person name="Zhao L."/>
            <person name="Wei J.T."/>
            <person name="Ye R.Z."/>
            <person name="Que T.C."/>
            <person name="Du C.H."/>
            <person name="Zhou Y.H."/>
            <person name="Cheng J.X."/>
            <person name="Dai P.F."/>
            <person name="Guo W.B."/>
            <person name="Han X.H."/>
            <person name="Huang E.J."/>
            <person name="Li L.F."/>
            <person name="Wei W."/>
            <person name="Gao Y.C."/>
            <person name="Liu J.Z."/>
            <person name="Shao H.Z."/>
            <person name="Wang X."/>
            <person name="Wang C.C."/>
            <person name="Yang T.C."/>
            <person name="Huo Q.B."/>
            <person name="Li W."/>
            <person name="Chen H.Y."/>
            <person name="Chen S.E."/>
            <person name="Zhou L.G."/>
            <person name="Ni X.B."/>
            <person name="Tian J.H."/>
            <person name="Sheng Y."/>
            <person name="Liu T."/>
            <person name="Pan Y.S."/>
            <person name="Xia L.Y."/>
            <person name="Li J."/>
            <person name="Zhao F."/>
            <person name="Cao W.C."/>
        </authorList>
    </citation>
    <scope>NUCLEOTIDE SEQUENCE [LARGE SCALE GENOMIC DNA]</scope>
    <source>
        <strain evidence="1">Iper-2018</strain>
    </source>
</reference>
<accession>A0AC60PUK7</accession>
<name>A0AC60PUK7_IXOPE</name>
<protein>
    <submittedName>
        <fullName evidence="1">Uncharacterized protein</fullName>
    </submittedName>
</protein>
<gene>
    <name evidence="1" type="ORF">HPB47_027955</name>
</gene>
<keyword evidence="2" id="KW-1185">Reference proteome</keyword>
<organism evidence="1 2">
    <name type="scientific">Ixodes persulcatus</name>
    <name type="common">Taiga tick</name>
    <dbReference type="NCBI Taxonomy" id="34615"/>
    <lineage>
        <taxon>Eukaryota</taxon>
        <taxon>Metazoa</taxon>
        <taxon>Ecdysozoa</taxon>
        <taxon>Arthropoda</taxon>
        <taxon>Chelicerata</taxon>
        <taxon>Arachnida</taxon>
        <taxon>Acari</taxon>
        <taxon>Parasitiformes</taxon>
        <taxon>Ixodida</taxon>
        <taxon>Ixodoidea</taxon>
        <taxon>Ixodidae</taxon>
        <taxon>Ixodinae</taxon>
        <taxon>Ixodes</taxon>
    </lineage>
</organism>
<evidence type="ECO:0000313" key="2">
    <source>
        <dbReference type="Proteomes" id="UP000805193"/>
    </source>
</evidence>
<dbReference type="Proteomes" id="UP000805193">
    <property type="component" value="Unassembled WGS sequence"/>
</dbReference>
<comment type="caution">
    <text evidence="1">The sequence shown here is derived from an EMBL/GenBank/DDBJ whole genome shotgun (WGS) entry which is preliminary data.</text>
</comment>